<dbReference type="Proteomes" id="UP000092598">
    <property type="component" value="Chromosome"/>
</dbReference>
<evidence type="ECO:0000313" key="4">
    <source>
        <dbReference type="Proteomes" id="UP000092598"/>
    </source>
</evidence>
<feature type="compositionally biased region" description="Pro residues" evidence="1">
    <location>
        <begin position="22"/>
        <end position="32"/>
    </location>
</feature>
<keyword evidence="2" id="KW-1133">Transmembrane helix</keyword>
<dbReference type="STRING" id="1915.SLINC_5198"/>
<dbReference type="AlphaFoldDB" id="A0A1B1MGA5"/>
<evidence type="ECO:0000256" key="2">
    <source>
        <dbReference type="SAM" id="Phobius"/>
    </source>
</evidence>
<protein>
    <submittedName>
        <fullName evidence="3">Uncharacterized protein</fullName>
    </submittedName>
</protein>
<keyword evidence="2" id="KW-0812">Transmembrane</keyword>
<feature type="region of interest" description="Disordered" evidence="1">
    <location>
        <begin position="1"/>
        <end position="121"/>
    </location>
</feature>
<dbReference type="EMBL" id="CP016438">
    <property type="protein sequence ID" value="ANS67422.1"/>
    <property type="molecule type" value="Genomic_DNA"/>
</dbReference>
<feature type="transmembrane region" description="Helical" evidence="2">
    <location>
        <begin position="130"/>
        <end position="152"/>
    </location>
</feature>
<gene>
    <name evidence="3" type="ORF">SLINC_5198</name>
</gene>
<sequence length="365" mass="37663">MRYWNEETQRWEDDDGTRALSTPPPPARPGTEPPSDADGRHGPAAGGSGSGGWPATQVSAGGPAVRDPDAPAGDGVGTPAPPTPPVPPAHPAPAGPAPDAGAGAWPPAPWPPGDQVAAPARAGGMSRRTVWSVLIGAAAVGVAVSLVLTLVVRSGDDKKDDAVVTASSSPAVDVSRQGDPSGSPTPTEETSSPTPTPTASEVPAGYEPFEDPEGFRIVRPEGWTRSTVASQYGIAVVNYRSADSTRRLQVYQVAEESPDASFDLYLSEETSKPAGFEEVSLDNLDDPASGFTGSRLEYLADSIKGEPEVGTWHVYDERFVAQDGFIYAIAAYGPDANGGADELELLTTALAGFCAPYACDPASID</sequence>
<feature type="region of interest" description="Disordered" evidence="1">
    <location>
        <begin position="158"/>
        <end position="207"/>
    </location>
</feature>
<organism evidence="3 4">
    <name type="scientific">Streptomyces lincolnensis</name>
    <dbReference type="NCBI Taxonomy" id="1915"/>
    <lineage>
        <taxon>Bacteria</taxon>
        <taxon>Bacillati</taxon>
        <taxon>Actinomycetota</taxon>
        <taxon>Actinomycetes</taxon>
        <taxon>Kitasatosporales</taxon>
        <taxon>Streptomycetaceae</taxon>
        <taxon>Streptomyces</taxon>
    </lineage>
</organism>
<accession>A0A1B1MGA5</accession>
<evidence type="ECO:0000256" key="1">
    <source>
        <dbReference type="SAM" id="MobiDB-lite"/>
    </source>
</evidence>
<feature type="compositionally biased region" description="Basic and acidic residues" evidence="1">
    <location>
        <begin position="1"/>
        <end position="11"/>
    </location>
</feature>
<proteinExistence type="predicted"/>
<evidence type="ECO:0000313" key="3">
    <source>
        <dbReference type="EMBL" id="ANS67422.1"/>
    </source>
</evidence>
<feature type="compositionally biased region" description="Low complexity" evidence="1">
    <location>
        <begin position="180"/>
        <end position="201"/>
    </location>
</feature>
<dbReference type="KEGG" id="sls:SLINC_5198"/>
<name>A0A1B1MGA5_STRLN</name>
<feature type="compositionally biased region" description="Pro residues" evidence="1">
    <location>
        <begin position="79"/>
        <end position="96"/>
    </location>
</feature>
<keyword evidence="2" id="KW-0472">Membrane</keyword>
<keyword evidence="4" id="KW-1185">Reference proteome</keyword>
<dbReference type="PATRIC" id="fig|1915.4.peg.5761"/>
<reference evidence="3 4" key="1">
    <citation type="submission" date="2016-07" db="EMBL/GenBank/DDBJ databases">
        <title>Enhancement of antibiotic productionsby engineered nitrateutilization in actinobacteria.</title>
        <authorList>
            <person name="Meng S.C."/>
        </authorList>
    </citation>
    <scope>NUCLEOTIDE SEQUENCE [LARGE SCALE GENOMIC DNA]</scope>
    <source>
        <strain evidence="3 4">NRRL 2936</strain>
    </source>
</reference>